<keyword evidence="1" id="KW-0472">Membrane</keyword>
<accession>A0A2C6L5D7</accession>
<keyword evidence="3" id="KW-1185">Reference proteome</keyword>
<evidence type="ECO:0000256" key="1">
    <source>
        <dbReference type="SAM" id="Phobius"/>
    </source>
</evidence>
<dbReference type="Proteomes" id="UP000221165">
    <property type="component" value="Unassembled WGS sequence"/>
</dbReference>
<sequence length="119" mass="13536">MGVQNVSYFVFLSLCPSYIRVALFLSFSFFSFSSSAQGSKHRMQTARQGYRSVPGSLSLVFPSCLFSSPGSSFSHRSTLRILDRQLCVTYIYTNTGVCVNMCMHTSVHTYVYILRERER</sequence>
<evidence type="ECO:0008006" key="4">
    <source>
        <dbReference type="Google" id="ProtNLM"/>
    </source>
</evidence>
<gene>
    <name evidence="2" type="ORF">CSUI_003379</name>
</gene>
<protein>
    <recommendedName>
        <fullName evidence="4">Transmembrane protein</fullName>
    </recommendedName>
</protein>
<dbReference type="GeneID" id="94426788"/>
<feature type="transmembrane region" description="Helical" evidence="1">
    <location>
        <begin position="6"/>
        <end position="32"/>
    </location>
</feature>
<evidence type="ECO:0000313" key="2">
    <source>
        <dbReference type="EMBL" id="PHJ22774.1"/>
    </source>
</evidence>
<proteinExistence type="predicted"/>
<dbReference type="VEuPathDB" id="ToxoDB:CSUI_003379"/>
<dbReference type="EMBL" id="MIGC01001491">
    <property type="protein sequence ID" value="PHJ22774.1"/>
    <property type="molecule type" value="Genomic_DNA"/>
</dbReference>
<comment type="caution">
    <text evidence="2">The sequence shown here is derived from an EMBL/GenBank/DDBJ whole genome shotgun (WGS) entry which is preliminary data.</text>
</comment>
<keyword evidence="1" id="KW-1133">Transmembrane helix</keyword>
<reference evidence="2 3" key="1">
    <citation type="journal article" date="2017" name="Int. J. Parasitol.">
        <title>The genome of the protozoan parasite Cystoisospora suis and a reverse vaccinology approach to identify vaccine candidates.</title>
        <authorList>
            <person name="Palmieri N."/>
            <person name="Shrestha A."/>
            <person name="Ruttkowski B."/>
            <person name="Beck T."/>
            <person name="Vogl C."/>
            <person name="Tomley F."/>
            <person name="Blake D.P."/>
            <person name="Joachim A."/>
        </authorList>
    </citation>
    <scope>NUCLEOTIDE SEQUENCE [LARGE SCALE GENOMIC DNA]</scope>
    <source>
        <strain evidence="2 3">Wien I</strain>
    </source>
</reference>
<organism evidence="2 3">
    <name type="scientific">Cystoisospora suis</name>
    <dbReference type="NCBI Taxonomy" id="483139"/>
    <lineage>
        <taxon>Eukaryota</taxon>
        <taxon>Sar</taxon>
        <taxon>Alveolata</taxon>
        <taxon>Apicomplexa</taxon>
        <taxon>Conoidasida</taxon>
        <taxon>Coccidia</taxon>
        <taxon>Eucoccidiorida</taxon>
        <taxon>Eimeriorina</taxon>
        <taxon>Sarcocystidae</taxon>
        <taxon>Cystoisospora</taxon>
    </lineage>
</organism>
<evidence type="ECO:0000313" key="3">
    <source>
        <dbReference type="Proteomes" id="UP000221165"/>
    </source>
</evidence>
<dbReference type="RefSeq" id="XP_067924451.1">
    <property type="nucleotide sequence ID" value="XM_068063577.1"/>
</dbReference>
<name>A0A2C6L5D7_9APIC</name>
<dbReference type="AlphaFoldDB" id="A0A2C6L5D7"/>
<keyword evidence="1" id="KW-0812">Transmembrane</keyword>